<keyword evidence="3" id="KW-1185">Reference proteome</keyword>
<feature type="coiled-coil region" evidence="1">
    <location>
        <begin position="16"/>
        <end position="50"/>
    </location>
</feature>
<comment type="caution">
    <text evidence="2">The sequence shown here is derived from an EMBL/GenBank/DDBJ whole genome shotgun (WGS) entry which is preliminary data.</text>
</comment>
<dbReference type="EMBL" id="MRZV01000698">
    <property type="protein sequence ID" value="PIK45645.1"/>
    <property type="molecule type" value="Genomic_DNA"/>
</dbReference>
<evidence type="ECO:0000313" key="3">
    <source>
        <dbReference type="Proteomes" id="UP000230750"/>
    </source>
</evidence>
<keyword evidence="1" id="KW-0175">Coiled coil</keyword>
<proteinExistence type="predicted"/>
<accession>A0A2G8KCE8</accession>
<dbReference type="Proteomes" id="UP000230750">
    <property type="component" value="Unassembled WGS sequence"/>
</dbReference>
<organism evidence="2 3">
    <name type="scientific">Stichopus japonicus</name>
    <name type="common">Sea cucumber</name>
    <dbReference type="NCBI Taxonomy" id="307972"/>
    <lineage>
        <taxon>Eukaryota</taxon>
        <taxon>Metazoa</taxon>
        <taxon>Echinodermata</taxon>
        <taxon>Eleutherozoa</taxon>
        <taxon>Echinozoa</taxon>
        <taxon>Holothuroidea</taxon>
        <taxon>Aspidochirotacea</taxon>
        <taxon>Aspidochirotida</taxon>
        <taxon>Stichopodidae</taxon>
        <taxon>Apostichopus</taxon>
    </lineage>
</organism>
<protein>
    <submittedName>
        <fullName evidence="2">Uncharacterized protein</fullName>
    </submittedName>
</protein>
<reference evidence="2 3" key="1">
    <citation type="journal article" date="2017" name="PLoS Biol.">
        <title>The sea cucumber genome provides insights into morphological evolution and visceral regeneration.</title>
        <authorList>
            <person name="Zhang X."/>
            <person name="Sun L."/>
            <person name="Yuan J."/>
            <person name="Sun Y."/>
            <person name="Gao Y."/>
            <person name="Zhang L."/>
            <person name="Li S."/>
            <person name="Dai H."/>
            <person name="Hamel J.F."/>
            <person name="Liu C."/>
            <person name="Yu Y."/>
            <person name="Liu S."/>
            <person name="Lin W."/>
            <person name="Guo K."/>
            <person name="Jin S."/>
            <person name="Xu P."/>
            <person name="Storey K.B."/>
            <person name="Huan P."/>
            <person name="Zhang T."/>
            <person name="Zhou Y."/>
            <person name="Zhang J."/>
            <person name="Lin C."/>
            <person name="Li X."/>
            <person name="Xing L."/>
            <person name="Huo D."/>
            <person name="Sun M."/>
            <person name="Wang L."/>
            <person name="Mercier A."/>
            <person name="Li F."/>
            <person name="Yang H."/>
            <person name="Xiang J."/>
        </authorList>
    </citation>
    <scope>NUCLEOTIDE SEQUENCE [LARGE SCALE GENOMIC DNA]</scope>
    <source>
        <strain evidence="2">Shaxun</strain>
        <tissue evidence="2">Muscle</tissue>
    </source>
</reference>
<evidence type="ECO:0000313" key="2">
    <source>
        <dbReference type="EMBL" id="PIK45645.1"/>
    </source>
</evidence>
<gene>
    <name evidence="2" type="ORF">BSL78_17488</name>
</gene>
<sequence length="254" mass="29918">MSSTSTTLEPAFLEFIKEKEKEIIESTDELKQVKDEELFLQRQKHQLEAIKGSLDFILRQKKEDLERCRGGLTKMQQNIFDQIFPIVENIHHQELLTMELTSQLQLKQISRDVGSICSKITQESHLHDNTPGDMLWSWFREMKEYEATYQLHNNFSLENDDFPDCHFFHPSYVHMKATGKVQLTFSTRYKGFCLHLEISHERNLPGEEHSMPYKLFSDFAIDSLTLSANRSLFNRDRAQKFVEEIVWPSLGDIR</sequence>
<evidence type="ECO:0000256" key="1">
    <source>
        <dbReference type="SAM" id="Coils"/>
    </source>
</evidence>
<dbReference type="OrthoDB" id="10060010at2759"/>
<name>A0A2G8KCE8_STIJA</name>
<dbReference type="AlphaFoldDB" id="A0A2G8KCE8"/>